<proteinExistence type="predicted"/>
<dbReference type="OMA" id="KCTACHC"/>
<organism evidence="2 3">
    <name type="scientific">Sparus aurata</name>
    <name type="common">Gilthead sea bream</name>
    <dbReference type="NCBI Taxonomy" id="8175"/>
    <lineage>
        <taxon>Eukaryota</taxon>
        <taxon>Metazoa</taxon>
        <taxon>Chordata</taxon>
        <taxon>Craniata</taxon>
        <taxon>Vertebrata</taxon>
        <taxon>Euteleostomi</taxon>
        <taxon>Actinopterygii</taxon>
        <taxon>Neopterygii</taxon>
        <taxon>Teleostei</taxon>
        <taxon>Neoteleostei</taxon>
        <taxon>Acanthomorphata</taxon>
        <taxon>Eupercaria</taxon>
        <taxon>Spariformes</taxon>
        <taxon>Sparidae</taxon>
        <taxon>Sparus</taxon>
    </lineage>
</organism>
<reference evidence="2" key="3">
    <citation type="submission" date="2025-09" db="UniProtKB">
        <authorList>
            <consortium name="Ensembl"/>
        </authorList>
    </citation>
    <scope>IDENTIFICATION</scope>
</reference>
<dbReference type="Proteomes" id="UP000472265">
    <property type="component" value="Chromosome 8"/>
</dbReference>
<dbReference type="GeneTree" id="ENSGT01060000249356"/>
<protein>
    <submittedName>
        <fullName evidence="2">Uncharacterized protein</fullName>
    </submittedName>
</protein>
<dbReference type="InParanoid" id="A0A671Y324"/>
<accession>A0A671Y324</accession>
<name>A0A671Y324_SPAAU</name>
<dbReference type="Ensembl" id="ENSSAUT00010060822.1">
    <property type="protein sequence ID" value="ENSSAUP00010057934.1"/>
    <property type="gene ID" value="ENSSAUG00010023680.1"/>
</dbReference>
<evidence type="ECO:0000313" key="3">
    <source>
        <dbReference type="Proteomes" id="UP000472265"/>
    </source>
</evidence>
<sequence>MSFSVKMSSGGEEVRMKPCEQQETEKLSQSQELLMKMKEYLEKRIDRELLNVKKNSRENRGGKTFERKLADHVAM</sequence>
<evidence type="ECO:0000313" key="2">
    <source>
        <dbReference type="Ensembl" id="ENSSAUP00010057934.1"/>
    </source>
</evidence>
<keyword evidence="3" id="KW-1185">Reference proteome</keyword>
<feature type="compositionally biased region" description="Basic and acidic residues" evidence="1">
    <location>
        <begin position="12"/>
        <end position="25"/>
    </location>
</feature>
<feature type="region of interest" description="Disordered" evidence="1">
    <location>
        <begin position="1"/>
        <end position="25"/>
    </location>
</feature>
<dbReference type="AlphaFoldDB" id="A0A671Y324"/>
<reference evidence="2" key="1">
    <citation type="submission" date="2021-04" db="EMBL/GenBank/DDBJ databases">
        <authorList>
            <consortium name="Wellcome Sanger Institute Data Sharing"/>
        </authorList>
    </citation>
    <scope>NUCLEOTIDE SEQUENCE [LARGE SCALE GENOMIC DNA]</scope>
</reference>
<reference evidence="2" key="2">
    <citation type="submission" date="2025-08" db="UniProtKB">
        <authorList>
            <consortium name="Ensembl"/>
        </authorList>
    </citation>
    <scope>IDENTIFICATION</scope>
</reference>
<dbReference type="Gene3D" id="1.10.287.1060">
    <property type="entry name" value="ESAT-6-like"/>
    <property type="match status" value="1"/>
</dbReference>
<evidence type="ECO:0000256" key="1">
    <source>
        <dbReference type="SAM" id="MobiDB-lite"/>
    </source>
</evidence>